<feature type="compositionally biased region" description="Gly residues" evidence="13">
    <location>
        <begin position="673"/>
        <end position="693"/>
    </location>
</feature>
<dbReference type="Pfam" id="PF19422">
    <property type="entry name" value="Ariadne"/>
    <property type="match status" value="1"/>
</dbReference>
<dbReference type="InterPro" id="IPR002867">
    <property type="entry name" value="IBR_dom"/>
</dbReference>
<sequence length="731" mass="81423">MLGYRHFLKNSKQCAIPFLTGHIYDEPPSEKLSMEGAGWSDSDQGAYTDSDDEYPDHVATAREHDGPRYKVIDKTTLLSAQCRDLKQIQDVLGIRLQHARSLLIHHRWDVENLFSALAEQGEERLFLAAGVPPRSMHRRASGPKEAEFTCGTCFDDVPADSATVMDCSHIYCNDCWTTYFLMKIREGQSRRITCMAHKCNAICDEEKVLKLVAEADPLAVDRYERSLLESYIEDNSKVKWCPSVPHCGNALRVEGEPYVEVQCTCGLTFCFNCGLEAHSPCSCDIWRRWDEKSRDESETVNWLVANTKPCPKCGKKVEKSGGCNLVQCTCKQPFCWLCGAATGLAHDWSRIEGHSCGRYKEDKEREAKKAETDLKRYMHYHTRWKGHMESLRLEDKQREVVQSKIAILEESESVVRDYSWLTNAQSCLFRARRVLAYSYAFAFYMFGSDLFKDDISPEQNEINQNLFEDHQQQLEATVERLAKLVETPFDQFRREGNDIPAIRMEVVNLTAILETRCKTMHEIVENDLLGSLQTTTHHIAPYYANVKPLPNEDSATGDDTDCGVGAAGVGPSTSHFDEEWREQGAVEDSNDVREPDANAGPGSTDVKTNPSSANPSGTDGCASHLDTERALKRPADSFVDRSPPHPAAKLPRSNQEDRFGGREHGKPVPPGNGQKGGTQGGGAGPSGVGGSQAGGEEFKPSCPVCFVEFGSGTDISHVTAHVEECLLAMEL</sequence>
<evidence type="ECO:0000256" key="8">
    <source>
        <dbReference type="ARBA" id="ARBA00022737"/>
    </source>
</evidence>
<dbReference type="EMBL" id="DF237033">
    <property type="protein sequence ID" value="GAQ81569.1"/>
    <property type="molecule type" value="Genomic_DNA"/>
</dbReference>
<accession>A0A1Y1HWJ8</accession>
<keyword evidence="17" id="KW-1185">Reference proteome</keyword>
<reference evidence="16 17" key="1">
    <citation type="journal article" date="2014" name="Nat. Commun.">
        <title>Klebsormidium flaccidum genome reveals primary factors for plant terrestrial adaptation.</title>
        <authorList>
            <person name="Hori K."/>
            <person name="Maruyama F."/>
            <person name="Fujisawa T."/>
            <person name="Togashi T."/>
            <person name="Yamamoto N."/>
            <person name="Seo M."/>
            <person name="Sato S."/>
            <person name="Yamada T."/>
            <person name="Mori H."/>
            <person name="Tajima N."/>
            <person name="Moriyama T."/>
            <person name="Ikeuchi M."/>
            <person name="Watanabe M."/>
            <person name="Wada H."/>
            <person name="Kobayashi K."/>
            <person name="Saito M."/>
            <person name="Masuda T."/>
            <person name="Sasaki-Sekimoto Y."/>
            <person name="Mashiguchi K."/>
            <person name="Awai K."/>
            <person name="Shimojima M."/>
            <person name="Masuda S."/>
            <person name="Iwai M."/>
            <person name="Nobusawa T."/>
            <person name="Narise T."/>
            <person name="Kondo S."/>
            <person name="Saito H."/>
            <person name="Sato R."/>
            <person name="Murakawa M."/>
            <person name="Ihara Y."/>
            <person name="Oshima-Yamada Y."/>
            <person name="Ohtaka K."/>
            <person name="Satoh M."/>
            <person name="Sonobe K."/>
            <person name="Ishii M."/>
            <person name="Ohtani R."/>
            <person name="Kanamori-Sato M."/>
            <person name="Honoki R."/>
            <person name="Miyazaki D."/>
            <person name="Mochizuki H."/>
            <person name="Umetsu J."/>
            <person name="Higashi K."/>
            <person name="Shibata D."/>
            <person name="Kamiya Y."/>
            <person name="Sato N."/>
            <person name="Nakamura Y."/>
            <person name="Tabata S."/>
            <person name="Ida S."/>
            <person name="Kurokawa K."/>
            <person name="Ohta H."/>
        </authorList>
    </citation>
    <scope>NUCLEOTIDE SEQUENCE [LARGE SCALE GENOMIC DNA]</scope>
    <source>
        <strain evidence="16 17">NIES-2285</strain>
    </source>
</reference>
<dbReference type="EC" id="2.3.2.31" evidence="5"/>
<dbReference type="OrthoDB" id="10009520at2759"/>
<evidence type="ECO:0000256" key="10">
    <source>
        <dbReference type="ARBA" id="ARBA00022786"/>
    </source>
</evidence>
<dbReference type="CDD" id="cd20346">
    <property type="entry name" value="BRcat_RBR_ANKIB1"/>
    <property type="match status" value="1"/>
</dbReference>
<dbReference type="OMA" id="HRFCMIC"/>
<evidence type="ECO:0000256" key="12">
    <source>
        <dbReference type="PROSITE-ProRule" id="PRU00175"/>
    </source>
</evidence>
<dbReference type="FunFam" id="1.20.120.1750:FF:000013">
    <property type="entry name" value="RBR-type E3 ubiquitin transferase"/>
    <property type="match status" value="1"/>
</dbReference>
<dbReference type="InterPro" id="IPR045840">
    <property type="entry name" value="Ariadne"/>
</dbReference>
<dbReference type="Pfam" id="PF01485">
    <property type="entry name" value="IBR"/>
    <property type="match status" value="1"/>
</dbReference>
<comment type="pathway">
    <text evidence="3">Protein modification; protein ubiquitination.</text>
</comment>
<evidence type="ECO:0000256" key="4">
    <source>
        <dbReference type="ARBA" id="ARBA00005884"/>
    </source>
</evidence>
<evidence type="ECO:0000313" key="16">
    <source>
        <dbReference type="EMBL" id="GAQ81569.1"/>
    </source>
</evidence>
<dbReference type="GO" id="GO:0006511">
    <property type="term" value="P:ubiquitin-dependent protein catabolic process"/>
    <property type="evidence" value="ECO:0000318"/>
    <property type="project" value="GO_Central"/>
</dbReference>
<dbReference type="CDD" id="cd16773">
    <property type="entry name" value="RING-HC_RBR_TRIAD1"/>
    <property type="match status" value="1"/>
</dbReference>
<keyword evidence="7" id="KW-0479">Metal-binding</keyword>
<dbReference type="InterPro" id="IPR013083">
    <property type="entry name" value="Znf_RING/FYVE/PHD"/>
</dbReference>
<dbReference type="InterPro" id="IPR048962">
    <property type="entry name" value="ARIH1-like_UBL"/>
</dbReference>
<feature type="domain" description="RING-type" evidence="15">
    <location>
        <begin position="146"/>
        <end position="360"/>
    </location>
</feature>
<dbReference type="SUPFAM" id="SSF57850">
    <property type="entry name" value="RING/U-box"/>
    <property type="match status" value="3"/>
</dbReference>
<dbReference type="GO" id="GO:0005737">
    <property type="term" value="C:cytoplasm"/>
    <property type="evidence" value="ECO:0000318"/>
    <property type="project" value="GO_Central"/>
</dbReference>
<evidence type="ECO:0000256" key="13">
    <source>
        <dbReference type="SAM" id="MobiDB-lite"/>
    </source>
</evidence>
<feature type="domain" description="RING-type" evidence="14">
    <location>
        <begin position="150"/>
        <end position="198"/>
    </location>
</feature>
<evidence type="ECO:0000256" key="11">
    <source>
        <dbReference type="ARBA" id="ARBA00022833"/>
    </source>
</evidence>
<feature type="compositionally biased region" description="Polar residues" evidence="13">
    <location>
        <begin position="605"/>
        <end position="617"/>
    </location>
</feature>
<dbReference type="Pfam" id="PF22191">
    <property type="entry name" value="IBR_1"/>
    <property type="match status" value="1"/>
</dbReference>
<feature type="compositionally biased region" description="Basic and acidic residues" evidence="13">
    <location>
        <begin position="625"/>
        <end position="643"/>
    </location>
</feature>
<dbReference type="GO" id="GO:0016567">
    <property type="term" value="P:protein ubiquitination"/>
    <property type="evidence" value="ECO:0007669"/>
    <property type="project" value="InterPro"/>
</dbReference>
<dbReference type="InterPro" id="IPR001841">
    <property type="entry name" value="Znf_RING"/>
</dbReference>
<feature type="region of interest" description="Disordered" evidence="13">
    <location>
        <begin position="32"/>
        <end position="51"/>
    </location>
</feature>
<dbReference type="SMART" id="SM00647">
    <property type="entry name" value="IBR"/>
    <property type="match status" value="2"/>
</dbReference>
<comment type="function">
    <text evidence="2">Might act as an E3 ubiquitin-protein ligase, or as part of E3 complex, which accepts ubiquitin from specific E2 ubiquitin-conjugating enzymes and then transfers it to substrates.</text>
</comment>
<protein>
    <recommendedName>
        <fullName evidence="5">RBR-type E3 ubiquitin transferase</fullName>
        <ecNumber evidence="5">2.3.2.31</ecNumber>
    </recommendedName>
</protein>
<dbReference type="GO" id="GO:0008270">
    <property type="term" value="F:zinc ion binding"/>
    <property type="evidence" value="ECO:0007669"/>
    <property type="project" value="UniProtKB-KW"/>
</dbReference>
<evidence type="ECO:0000256" key="5">
    <source>
        <dbReference type="ARBA" id="ARBA00012251"/>
    </source>
</evidence>
<dbReference type="GO" id="GO:0031624">
    <property type="term" value="F:ubiquitin conjugating enzyme binding"/>
    <property type="evidence" value="ECO:0000318"/>
    <property type="project" value="GO_Central"/>
</dbReference>
<keyword evidence="9 12" id="KW-0863">Zinc-finger</keyword>
<dbReference type="Proteomes" id="UP000054558">
    <property type="component" value="Unassembled WGS sequence"/>
</dbReference>
<evidence type="ECO:0000259" key="15">
    <source>
        <dbReference type="PROSITE" id="PS51873"/>
    </source>
</evidence>
<keyword evidence="8" id="KW-0677">Repeat</keyword>
<evidence type="ECO:0000256" key="7">
    <source>
        <dbReference type="ARBA" id="ARBA00022723"/>
    </source>
</evidence>
<comment type="similarity">
    <text evidence="4">Belongs to the RBR family. Ariadne subfamily.</text>
</comment>
<feature type="compositionally biased region" description="Basic and acidic residues" evidence="13">
    <location>
        <begin position="654"/>
        <end position="666"/>
    </location>
</feature>
<feature type="compositionally biased region" description="Basic and acidic residues" evidence="13">
    <location>
        <begin position="575"/>
        <end position="596"/>
    </location>
</feature>
<evidence type="ECO:0000256" key="9">
    <source>
        <dbReference type="ARBA" id="ARBA00022771"/>
    </source>
</evidence>
<dbReference type="PROSITE" id="PS50089">
    <property type="entry name" value="ZF_RING_2"/>
    <property type="match status" value="1"/>
</dbReference>
<name>A0A1Y1HWJ8_KLENI</name>
<dbReference type="Gene3D" id="3.30.40.10">
    <property type="entry name" value="Zinc/RING finger domain, C3HC4 (zinc finger)"/>
    <property type="match status" value="1"/>
</dbReference>
<dbReference type="Pfam" id="PF21235">
    <property type="entry name" value="UBA_ARI1"/>
    <property type="match status" value="1"/>
</dbReference>
<gene>
    <name evidence="16" type="ORF">KFL_000840120</name>
</gene>
<dbReference type="GO" id="GO:0000151">
    <property type="term" value="C:ubiquitin ligase complex"/>
    <property type="evidence" value="ECO:0000318"/>
    <property type="project" value="GO_Central"/>
</dbReference>
<dbReference type="InterPro" id="IPR031127">
    <property type="entry name" value="E3_UB_ligase_RBR"/>
</dbReference>
<dbReference type="Gene3D" id="1.20.120.1750">
    <property type="match status" value="1"/>
</dbReference>
<proteinExistence type="inferred from homology"/>
<evidence type="ECO:0000256" key="3">
    <source>
        <dbReference type="ARBA" id="ARBA00004906"/>
    </source>
</evidence>
<comment type="catalytic activity">
    <reaction evidence="1">
        <text>[E2 ubiquitin-conjugating enzyme]-S-ubiquitinyl-L-cysteine + [acceptor protein]-L-lysine = [E2 ubiquitin-conjugating enzyme]-L-cysteine + [acceptor protein]-N(6)-ubiquitinyl-L-lysine.</text>
        <dbReference type="EC" id="2.3.2.31"/>
    </reaction>
</comment>
<dbReference type="CDD" id="cd22586">
    <property type="entry name" value="Rcat_RBR_ARI1-like"/>
    <property type="match status" value="1"/>
</dbReference>
<dbReference type="AlphaFoldDB" id="A0A1Y1HWJ8"/>
<dbReference type="STRING" id="105231.A0A1Y1HWJ8"/>
<organism evidence="16 17">
    <name type="scientific">Klebsormidium nitens</name>
    <name type="common">Green alga</name>
    <name type="synonym">Ulothrix nitens</name>
    <dbReference type="NCBI Taxonomy" id="105231"/>
    <lineage>
        <taxon>Eukaryota</taxon>
        <taxon>Viridiplantae</taxon>
        <taxon>Streptophyta</taxon>
        <taxon>Klebsormidiophyceae</taxon>
        <taxon>Klebsormidiales</taxon>
        <taxon>Klebsormidiaceae</taxon>
        <taxon>Klebsormidium</taxon>
    </lineage>
</organism>
<evidence type="ECO:0000256" key="6">
    <source>
        <dbReference type="ARBA" id="ARBA00022679"/>
    </source>
</evidence>
<evidence type="ECO:0000256" key="1">
    <source>
        <dbReference type="ARBA" id="ARBA00001798"/>
    </source>
</evidence>
<dbReference type="FunFam" id="3.30.40.10:FF:000019">
    <property type="entry name" value="RBR-type E3 ubiquitin transferase"/>
    <property type="match status" value="1"/>
</dbReference>
<dbReference type="InterPro" id="IPR044066">
    <property type="entry name" value="TRIAD_supradom"/>
</dbReference>
<dbReference type="GO" id="GO:0061630">
    <property type="term" value="F:ubiquitin protein ligase activity"/>
    <property type="evidence" value="ECO:0000318"/>
    <property type="project" value="GO_Central"/>
</dbReference>
<keyword evidence="10" id="KW-0833">Ubl conjugation pathway</keyword>
<evidence type="ECO:0000259" key="14">
    <source>
        <dbReference type="PROSITE" id="PS50089"/>
    </source>
</evidence>
<dbReference type="PROSITE" id="PS51873">
    <property type="entry name" value="TRIAD"/>
    <property type="match status" value="1"/>
</dbReference>
<evidence type="ECO:0000313" key="17">
    <source>
        <dbReference type="Proteomes" id="UP000054558"/>
    </source>
</evidence>
<keyword evidence="6" id="KW-0808">Transferase</keyword>
<feature type="region of interest" description="Disordered" evidence="13">
    <location>
        <begin position="546"/>
        <end position="695"/>
    </location>
</feature>
<dbReference type="PANTHER" id="PTHR11685">
    <property type="entry name" value="RBR FAMILY RING FINGER AND IBR DOMAIN-CONTAINING"/>
    <property type="match status" value="1"/>
</dbReference>
<keyword evidence="11" id="KW-0862">Zinc</keyword>
<evidence type="ECO:0000256" key="2">
    <source>
        <dbReference type="ARBA" id="ARBA00003976"/>
    </source>
</evidence>